<reference evidence="1 2" key="1">
    <citation type="submission" date="2022-11" db="EMBL/GenBank/DDBJ databases">
        <title>Viruses from the air-sea interface of a natural surface slick.</title>
        <authorList>
            <person name="Rahlff J."/>
            <person name="Holmfeldt K."/>
        </authorList>
    </citation>
    <scope>NUCLEOTIDE SEQUENCE [LARGE SCALE GENOMIC DNA]</scope>
    <source>
        <strain evidence="1 2">SMS4</strain>
    </source>
</reference>
<organism evidence="1 2">
    <name type="scientific">Rheinheimera baltica</name>
    <dbReference type="NCBI Taxonomy" id="67576"/>
    <lineage>
        <taxon>Bacteria</taxon>
        <taxon>Pseudomonadati</taxon>
        <taxon>Pseudomonadota</taxon>
        <taxon>Gammaproteobacteria</taxon>
        <taxon>Chromatiales</taxon>
        <taxon>Chromatiaceae</taxon>
        <taxon>Rheinheimera</taxon>
    </lineage>
</organism>
<proteinExistence type="predicted"/>
<evidence type="ECO:0000313" key="1">
    <source>
        <dbReference type="EMBL" id="MDP5138728.1"/>
    </source>
</evidence>
<comment type="caution">
    <text evidence="1">The sequence shown here is derived from an EMBL/GenBank/DDBJ whole genome shotgun (WGS) entry which is preliminary data.</text>
</comment>
<dbReference type="RefSeq" id="WP_305977829.1">
    <property type="nucleotide sequence ID" value="NZ_JAPJDZ010000270.1"/>
</dbReference>
<dbReference type="Pfam" id="PF15428">
    <property type="entry name" value="Imm26"/>
    <property type="match status" value="1"/>
</dbReference>
<name>A0ABT9I5P9_9GAMM</name>
<evidence type="ECO:0000313" key="2">
    <source>
        <dbReference type="Proteomes" id="UP001231109"/>
    </source>
</evidence>
<protein>
    <submittedName>
        <fullName evidence="1">Imm26 family immunity protein</fullName>
    </submittedName>
</protein>
<accession>A0ABT9I5P9</accession>
<dbReference type="EMBL" id="JAPJDZ010000270">
    <property type="protein sequence ID" value="MDP5138728.1"/>
    <property type="molecule type" value="Genomic_DNA"/>
</dbReference>
<sequence length="159" mass="17999">MALPETNMEIQKPYRKKLKEGDIFRLKYPDDRYVFGQIVSLTAKTGGFENCIKVYVFDAVFSEPEKVIDLTSNELMFAPLFINRLGFSRGYMPIVDNKPVVQTSTKYCYFDVPFKKYLNAEGDEISNAKGAVGTWGLSNYLVLDDLVSEKLGIPVIEAT</sequence>
<dbReference type="InterPro" id="IPR029278">
    <property type="entry name" value="Imm26"/>
</dbReference>
<dbReference type="Proteomes" id="UP001231109">
    <property type="component" value="Unassembled WGS sequence"/>
</dbReference>
<gene>
    <name evidence="1" type="ORF">ORJ04_22540</name>
</gene>
<keyword evidence="2" id="KW-1185">Reference proteome</keyword>